<dbReference type="Proteomes" id="UP000749646">
    <property type="component" value="Unassembled WGS sequence"/>
</dbReference>
<reference evidence="2" key="1">
    <citation type="journal article" date="2020" name="Fungal Divers.">
        <title>Resolving the Mortierellaceae phylogeny through synthesis of multi-gene phylogenetics and phylogenomics.</title>
        <authorList>
            <person name="Vandepol N."/>
            <person name="Liber J."/>
            <person name="Desiro A."/>
            <person name="Na H."/>
            <person name="Kennedy M."/>
            <person name="Barry K."/>
            <person name="Grigoriev I.V."/>
            <person name="Miller A.N."/>
            <person name="O'Donnell K."/>
            <person name="Stajich J.E."/>
            <person name="Bonito G."/>
        </authorList>
    </citation>
    <scope>NUCLEOTIDE SEQUENCE</scope>
    <source>
        <strain evidence="2">MES-2147</strain>
    </source>
</reference>
<proteinExistence type="predicted"/>
<accession>A0A9P6ILQ1</accession>
<organism evidence="2 3">
    <name type="scientific">Modicella reniformis</name>
    <dbReference type="NCBI Taxonomy" id="1440133"/>
    <lineage>
        <taxon>Eukaryota</taxon>
        <taxon>Fungi</taxon>
        <taxon>Fungi incertae sedis</taxon>
        <taxon>Mucoromycota</taxon>
        <taxon>Mortierellomycotina</taxon>
        <taxon>Mortierellomycetes</taxon>
        <taxon>Mortierellales</taxon>
        <taxon>Mortierellaceae</taxon>
        <taxon>Modicella</taxon>
    </lineage>
</organism>
<keyword evidence="3" id="KW-1185">Reference proteome</keyword>
<keyword evidence="1" id="KW-0472">Membrane</keyword>
<sequence length="92" mass="10708">MAEGTYRFDPSKTIGVDPTCAFRKWGWEFYSWIIALVILGIITDTGAVYMLARSRKTRYYIPGVTSTPAWLKSRKTFDKNMTMHDYERASNR</sequence>
<evidence type="ECO:0000313" key="3">
    <source>
        <dbReference type="Proteomes" id="UP000749646"/>
    </source>
</evidence>
<feature type="transmembrane region" description="Helical" evidence="1">
    <location>
        <begin position="29"/>
        <end position="52"/>
    </location>
</feature>
<gene>
    <name evidence="2" type="ORF">BGZ65_001018</name>
</gene>
<name>A0A9P6ILQ1_9FUNG</name>
<feature type="non-terminal residue" evidence="2">
    <location>
        <position position="92"/>
    </location>
</feature>
<keyword evidence="1" id="KW-0812">Transmembrane</keyword>
<evidence type="ECO:0000313" key="2">
    <source>
        <dbReference type="EMBL" id="KAF9937781.1"/>
    </source>
</evidence>
<dbReference type="AlphaFoldDB" id="A0A9P6ILQ1"/>
<keyword evidence="1" id="KW-1133">Transmembrane helix</keyword>
<dbReference type="EMBL" id="JAAAHW010009655">
    <property type="protein sequence ID" value="KAF9937781.1"/>
    <property type="molecule type" value="Genomic_DNA"/>
</dbReference>
<protein>
    <submittedName>
        <fullName evidence="2">Uncharacterized protein</fullName>
    </submittedName>
</protein>
<evidence type="ECO:0000256" key="1">
    <source>
        <dbReference type="SAM" id="Phobius"/>
    </source>
</evidence>
<comment type="caution">
    <text evidence="2">The sequence shown here is derived from an EMBL/GenBank/DDBJ whole genome shotgun (WGS) entry which is preliminary data.</text>
</comment>